<organism evidence="12">
    <name type="scientific">Telmatobacter sp. DSM 110680</name>
    <dbReference type="NCBI Taxonomy" id="3036704"/>
    <lineage>
        <taxon>Bacteria</taxon>
        <taxon>Pseudomonadati</taxon>
        <taxon>Acidobacteriota</taxon>
        <taxon>Terriglobia</taxon>
        <taxon>Terriglobales</taxon>
        <taxon>Acidobacteriaceae</taxon>
        <taxon>Telmatobacter</taxon>
    </lineage>
</organism>
<feature type="active site" evidence="6">
    <location>
        <position position="297"/>
    </location>
</feature>
<dbReference type="EMBL" id="CP121196">
    <property type="protein sequence ID" value="XBH17578.1"/>
    <property type="molecule type" value="Genomic_DNA"/>
</dbReference>
<dbReference type="Pfam" id="PF01435">
    <property type="entry name" value="Peptidase_M48"/>
    <property type="match status" value="1"/>
</dbReference>
<evidence type="ECO:0000256" key="5">
    <source>
        <dbReference type="ARBA" id="ARBA00023049"/>
    </source>
</evidence>
<feature type="transmembrane region" description="Helical" evidence="8">
    <location>
        <begin position="81"/>
        <end position="103"/>
    </location>
</feature>
<evidence type="ECO:0000256" key="7">
    <source>
        <dbReference type="PIRSR" id="PIRSR627057-2"/>
    </source>
</evidence>
<keyword evidence="8" id="KW-0472">Membrane</keyword>
<feature type="binding site" evidence="7">
    <location>
        <position position="300"/>
    </location>
    <ligand>
        <name>Zn(2+)</name>
        <dbReference type="ChEBI" id="CHEBI:29105"/>
        <note>catalytic</note>
    </ligand>
</feature>
<protein>
    <submittedName>
        <fullName evidence="12">M48 family metallopeptidase</fullName>
    </submittedName>
</protein>
<dbReference type="GO" id="GO:0004222">
    <property type="term" value="F:metalloendopeptidase activity"/>
    <property type="evidence" value="ECO:0007669"/>
    <property type="project" value="InterPro"/>
</dbReference>
<feature type="binding site" evidence="7">
    <location>
        <position position="296"/>
    </location>
    <ligand>
        <name>Zn(2+)</name>
        <dbReference type="ChEBI" id="CHEBI:29105"/>
        <note>catalytic</note>
    </ligand>
</feature>
<dbReference type="InterPro" id="IPR001915">
    <property type="entry name" value="Peptidase_M48"/>
</dbReference>
<evidence type="ECO:0000256" key="2">
    <source>
        <dbReference type="ARBA" id="ARBA00022723"/>
    </source>
</evidence>
<feature type="domain" description="CAAX prenyl protease 1 N-terminal" evidence="11">
    <location>
        <begin position="60"/>
        <end position="219"/>
    </location>
</feature>
<evidence type="ECO:0000256" key="9">
    <source>
        <dbReference type="SAM" id="SignalP"/>
    </source>
</evidence>
<feature type="domain" description="Peptidase M48" evidence="10">
    <location>
        <begin position="246"/>
        <end position="438"/>
    </location>
</feature>
<feature type="transmembrane region" description="Helical" evidence="8">
    <location>
        <begin position="348"/>
        <end position="367"/>
    </location>
</feature>
<proteinExistence type="predicted"/>
<feature type="signal peptide" evidence="9">
    <location>
        <begin position="1"/>
        <end position="25"/>
    </location>
</feature>
<feature type="transmembrane region" description="Helical" evidence="8">
    <location>
        <begin position="190"/>
        <end position="213"/>
    </location>
</feature>
<evidence type="ECO:0000256" key="8">
    <source>
        <dbReference type="SAM" id="Phobius"/>
    </source>
</evidence>
<evidence type="ECO:0000256" key="1">
    <source>
        <dbReference type="ARBA" id="ARBA00022670"/>
    </source>
</evidence>
<name>A0AAU7DKG6_9BACT</name>
<keyword evidence="4 7" id="KW-0862">Zinc</keyword>
<evidence type="ECO:0000256" key="3">
    <source>
        <dbReference type="ARBA" id="ARBA00022801"/>
    </source>
</evidence>
<feature type="transmembrane region" description="Helical" evidence="8">
    <location>
        <begin position="309"/>
        <end position="328"/>
    </location>
</feature>
<keyword evidence="5" id="KW-0482">Metalloprotease</keyword>
<dbReference type="GO" id="GO:0071586">
    <property type="term" value="P:CAAX-box protein processing"/>
    <property type="evidence" value="ECO:0007669"/>
    <property type="project" value="InterPro"/>
</dbReference>
<sequence length="453" mass="49939">MAIVQRLMIAGTVTILFMFSSGSVAGQAPSAPQSQPIPVSSSASSRISSRVEPHSEQAYSLPPDKLAQAVALNKIRVTLDIAGSLWSLLVLFWLLASGTATRLDAWTAERLKRRWVQGLAFFAILIVFLSAAGLPVDAIGHAASLRYGISVQSWASWFGDQGKGMAVSLVMGVPIALFFNWIVRKSPLRYWVWLWVISLPLIVLSVFVAPLIIDPLFNKFEPLGKTHPVLVTRLEALVARTGTSVPPERMFLMKASEKSNGINAYVTGIGSSKRFVMWDTTTDRMPDDEIVFIFGHESGHYVLNHIPKMLAGMMGGLFFVFWGSAKLAQAIVRRFGERWKVVGVGSRAGFLTLFFALSIAGFVLTPVGNTFSRHFEHEADVYGQEAIHGLVADPQKTAVSSFNHLGEAWLDDPNPNAFVEFWSYSHPSVQNRAKFAEQYNPWVNGGHGKFLEK</sequence>
<evidence type="ECO:0000256" key="6">
    <source>
        <dbReference type="PIRSR" id="PIRSR627057-1"/>
    </source>
</evidence>
<dbReference type="RefSeq" id="WP_348262802.1">
    <property type="nucleotide sequence ID" value="NZ_CP121196.1"/>
</dbReference>
<feature type="transmembrane region" description="Helical" evidence="8">
    <location>
        <begin position="164"/>
        <end position="183"/>
    </location>
</feature>
<feature type="active site" description="Proton donor" evidence="6">
    <location>
        <position position="380"/>
    </location>
</feature>
<dbReference type="GO" id="GO:0046872">
    <property type="term" value="F:metal ion binding"/>
    <property type="evidence" value="ECO:0007669"/>
    <property type="project" value="UniProtKB-KW"/>
</dbReference>
<dbReference type="PANTHER" id="PTHR10120">
    <property type="entry name" value="CAAX PRENYL PROTEASE 1"/>
    <property type="match status" value="1"/>
</dbReference>
<accession>A0AAU7DKG6</accession>
<dbReference type="CDD" id="cd07343">
    <property type="entry name" value="M48A_Zmpste24p_like"/>
    <property type="match status" value="1"/>
</dbReference>
<feature type="chain" id="PRO_5043974985" evidence="9">
    <location>
        <begin position="26"/>
        <end position="453"/>
    </location>
</feature>
<keyword evidence="8" id="KW-1133">Transmembrane helix</keyword>
<evidence type="ECO:0000256" key="4">
    <source>
        <dbReference type="ARBA" id="ARBA00022833"/>
    </source>
</evidence>
<evidence type="ECO:0000259" key="11">
    <source>
        <dbReference type="Pfam" id="PF16491"/>
    </source>
</evidence>
<keyword evidence="8" id="KW-0812">Transmembrane</keyword>
<keyword evidence="3" id="KW-0378">Hydrolase</keyword>
<feature type="transmembrane region" description="Helical" evidence="8">
    <location>
        <begin position="115"/>
        <end position="136"/>
    </location>
</feature>
<reference evidence="12" key="1">
    <citation type="submission" date="2023-03" db="EMBL/GenBank/DDBJ databases">
        <title>Edaphobacter sp.</title>
        <authorList>
            <person name="Huber K.J."/>
            <person name="Papendorf J."/>
            <person name="Pilke C."/>
            <person name="Bunk B."/>
            <person name="Sproeer C."/>
            <person name="Pester M."/>
        </authorList>
    </citation>
    <scope>NUCLEOTIDE SEQUENCE</scope>
    <source>
        <strain evidence="12">DSM 110680</strain>
    </source>
</reference>
<dbReference type="InterPro" id="IPR032456">
    <property type="entry name" value="Peptidase_M48_N"/>
</dbReference>
<dbReference type="Pfam" id="PF16491">
    <property type="entry name" value="Peptidase_M48_N"/>
    <property type="match status" value="1"/>
</dbReference>
<keyword evidence="1" id="KW-0645">Protease</keyword>
<gene>
    <name evidence="12" type="ORF">P8935_23800</name>
</gene>
<dbReference type="AlphaFoldDB" id="A0AAU7DKG6"/>
<evidence type="ECO:0000259" key="10">
    <source>
        <dbReference type="Pfam" id="PF01435"/>
    </source>
</evidence>
<keyword evidence="2 7" id="KW-0479">Metal-binding</keyword>
<keyword evidence="9" id="KW-0732">Signal</keyword>
<feature type="binding site" evidence="7">
    <location>
        <position position="376"/>
    </location>
    <ligand>
        <name>Zn(2+)</name>
        <dbReference type="ChEBI" id="CHEBI:29105"/>
        <note>catalytic</note>
    </ligand>
</feature>
<evidence type="ECO:0000313" key="12">
    <source>
        <dbReference type="EMBL" id="XBH17578.1"/>
    </source>
</evidence>
<dbReference type="Gene3D" id="3.30.2010.10">
    <property type="entry name" value="Metalloproteases ('zincins'), catalytic domain"/>
    <property type="match status" value="1"/>
</dbReference>
<dbReference type="InterPro" id="IPR027057">
    <property type="entry name" value="CAXX_Prtase_1"/>
</dbReference>
<comment type="cofactor">
    <cofactor evidence="7">
        <name>Zn(2+)</name>
        <dbReference type="ChEBI" id="CHEBI:29105"/>
    </cofactor>
    <text evidence="7">Binds 1 zinc ion per subunit.</text>
</comment>